<dbReference type="AlphaFoldDB" id="A0A8J3F163"/>
<dbReference type="EMBL" id="BMDH01000001">
    <property type="protein sequence ID" value="GGI13026.1"/>
    <property type="molecule type" value="Genomic_DNA"/>
</dbReference>
<dbReference type="Proteomes" id="UP000619536">
    <property type="component" value="Unassembled WGS sequence"/>
</dbReference>
<sequence>MSDDYFLSDEEINAALEGFERDFSGIDNFEDELAGVLGDKAKSAVLVTRLSSAQLLAAFCQLSDISATCIASDKGAVALLRNLDGDGPEAAARDLTTVVSGLSLALAVNRADHIEATLWANGQKADDIAPPIMFMNAPDFVEDMMIGSTTLDALKTREDAVDSGSLDRKGALAVIAQHTRFGRAGKGGSRVS</sequence>
<comment type="caution">
    <text evidence="1">The sequence shown here is derived from an EMBL/GenBank/DDBJ whole genome shotgun (WGS) entry which is preliminary data.</text>
</comment>
<protein>
    <submittedName>
        <fullName evidence="1">Uncharacterized protein</fullName>
    </submittedName>
</protein>
<evidence type="ECO:0000313" key="2">
    <source>
        <dbReference type="Proteomes" id="UP000619536"/>
    </source>
</evidence>
<organism evidence="1 2">
    <name type="scientific">Galliscardovia ingluviei</name>
    <dbReference type="NCBI Taxonomy" id="1769422"/>
    <lineage>
        <taxon>Bacteria</taxon>
        <taxon>Bacillati</taxon>
        <taxon>Actinomycetota</taxon>
        <taxon>Actinomycetes</taxon>
        <taxon>Bifidobacteriales</taxon>
        <taxon>Bifidobacteriaceae</taxon>
        <taxon>Galliscardovia</taxon>
    </lineage>
</organism>
<keyword evidence="2" id="KW-1185">Reference proteome</keyword>
<accession>A0A8J3F163</accession>
<name>A0A8J3F163_9BIFI</name>
<reference evidence="1" key="1">
    <citation type="journal article" date="2014" name="Int. J. Syst. Evol. Microbiol.">
        <title>Complete genome sequence of Corynebacterium casei LMG S-19264T (=DSM 44701T), isolated from a smear-ripened cheese.</title>
        <authorList>
            <consortium name="US DOE Joint Genome Institute (JGI-PGF)"/>
            <person name="Walter F."/>
            <person name="Albersmeier A."/>
            <person name="Kalinowski J."/>
            <person name="Ruckert C."/>
        </authorList>
    </citation>
    <scope>NUCLEOTIDE SEQUENCE</scope>
    <source>
        <strain evidence="1">CCM 8606</strain>
    </source>
</reference>
<evidence type="ECO:0000313" key="1">
    <source>
        <dbReference type="EMBL" id="GGI13026.1"/>
    </source>
</evidence>
<proteinExistence type="predicted"/>
<gene>
    <name evidence="1" type="ORF">GCM10007377_03900</name>
</gene>
<reference evidence="1" key="2">
    <citation type="submission" date="2020-09" db="EMBL/GenBank/DDBJ databases">
        <authorList>
            <person name="Sun Q."/>
            <person name="Sedlacek I."/>
        </authorList>
    </citation>
    <scope>NUCLEOTIDE SEQUENCE</scope>
    <source>
        <strain evidence="1">CCM 8606</strain>
    </source>
</reference>